<dbReference type="EMBL" id="UINC01029699">
    <property type="protein sequence ID" value="SVB12855.1"/>
    <property type="molecule type" value="Genomic_DNA"/>
</dbReference>
<protein>
    <submittedName>
        <fullName evidence="1">Uncharacterized protein</fullName>
    </submittedName>
</protein>
<accession>A0A382BGB3</accession>
<reference evidence="1" key="1">
    <citation type="submission" date="2018-05" db="EMBL/GenBank/DDBJ databases">
        <authorList>
            <person name="Lanie J.A."/>
            <person name="Ng W.-L."/>
            <person name="Kazmierczak K.M."/>
            <person name="Andrzejewski T.M."/>
            <person name="Davidsen T.M."/>
            <person name="Wayne K.J."/>
            <person name="Tettelin H."/>
            <person name="Glass J.I."/>
            <person name="Rusch D."/>
            <person name="Podicherti R."/>
            <person name="Tsui H.-C.T."/>
            <person name="Winkler M.E."/>
        </authorList>
    </citation>
    <scope>NUCLEOTIDE SEQUENCE</scope>
</reference>
<dbReference type="AlphaFoldDB" id="A0A382BGB3"/>
<proteinExistence type="predicted"/>
<sequence>MKDDKFNKFKAQGLIIEDIKAQVSIEKDDSVTIKFSGFNSNGSAQEYANRILANMGFILEMIEENAPNDPRKPDSKRTVH</sequence>
<organism evidence="1">
    <name type="scientific">marine metagenome</name>
    <dbReference type="NCBI Taxonomy" id="408172"/>
    <lineage>
        <taxon>unclassified sequences</taxon>
        <taxon>metagenomes</taxon>
        <taxon>ecological metagenomes</taxon>
    </lineage>
</organism>
<name>A0A382BGB3_9ZZZZ</name>
<gene>
    <name evidence="1" type="ORF">METZ01_LOCUS165709</name>
</gene>
<evidence type="ECO:0000313" key="1">
    <source>
        <dbReference type="EMBL" id="SVB12855.1"/>
    </source>
</evidence>